<dbReference type="PANTHER" id="PTHR12630">
    <property type="entry name" value="N-LINKED OLIGOSACCHARIDE PROCESSING"/>
    <property type="match status" value="1"/>
</dbReference>
<dbReference type="InterPro" id="IPR036607">
    <property type="entry name" value="PRKCSH"/>
</dbReference>
<name>G0W8N8_NAUDC</name>
<dbReference type="CDD" id="cd00112">
    <property type="entry name" value="LDLa"/>
    <property type="match status" value="1"/>
</dbReference>
<dbReference type="GO" id="GO:0004558">
    <property type="term" value="F:alpha-1,4-glucosidase activity"/>
    <property type="evidence" value="ECO:0007669"/>
    <property type="project" value="EnsemblFungi"/>
</dbReference>
<evidence type="ECO:0000256" key="4">
    <source>
        <dbReference type="ARBA" id="ARBA00023157"/>
    </source>
</evidence>
<dbReference type="GO" id="GO:0008047">
    <property type="term" value="F:enzyme activator activity"/>
    <property type="evidence" value="ECO:0007669"/>
    <property type="project" value="EnsemblFungi"/>
</dbReference>
<feature type="signal peptide" evidence="7">
    <location>
        <begin position="1"/>
        <end position="23"/>
    </location>
</feature>
<feature type="region of interest" description="Disordered" evidence="6">
    <location>
        <begin position="444"/>
        <end position="463"/>
    </location>
</feature>
<keyword evidence="3" id="KW-0256">Endoplasmic reticulum</keyword>
<protein>
    <recommendedName>
        <fullName evidence="1">Glucosidase 2 subunit beta</fullName>
    </recommendedName>
</protein>
<keyword evidence="2 7" id="KW-0732">Signal</keyword>
<dbReference type="OrthoDB" id="28322at2759"/>
<accession>G0W8N8</accession>
<gene>
    <name evidence="9" type="primary">NDAI0C04900</name>
    <name evidence="9" type="ordered locus">NDAI_0C04900</name>
</gene>
<dbReference type="RefSeq" id="XP_003669392.1">
    <property type="nucleotide sequence ID" value="XM_003669344.1"/>
</dbReference>
<dbReference type="GO" id="GO:0070880">
    <property type="term" value="P:fungal-type cell wall beta-glucan biosynthetic process"/>
    <property type="evidence" value="ECO:0007669"/>
    <property type="project" value="EnsemblFungi"/>
</dbReference>
<dbReference type="PROSITE" id="PS51914">
    <property type="entry name" value="MRH"/>
    <property type="match status" value="1"/>
</dbReference>
<dbReference type="GO" id="GO:0005788">
    <property type="term" value="C:endoplasmic reticulum lumen"/>
    <property type="evidence" value="ECO:0007669"/>
    <property type="project" value="EnsemblFungi"/>
</dbReference>
<keyword evidence="10" id="KW-1185">Reference proteome</keyword>
<reference evidence="9 10" key="1">
    <citation type="journal article" date="2011" name="Proc. Natl. Acad. Sci. U.S.A.">
        <title>Evolutionary erosion of yeast sex chromosomes by mating-type switching accidents.</title>
        <authorList>
            <person name="Gordon J.L."/>
            <person name="Armisen D."/>
            <person name="Proux-Wera E."/>
            <person name="Oheigeartaigh S.S."/>
            <person name="Byrne K.P."/>
            <person name="Wolfe K.H."/>
        </authorList>
    </citation>
    <scope>NUCLEOTIDE SEQUENCE [LARGE SCALE GENOMIC DNA]</scope>
    <source>
        <strain evidence="10">ATCC 10597 / BCRC 20456 / CBS 421 / NBRC 0211 / NRRL Y-12639</strain>
    </source>
</reference>
<evidence type="ECO:0000313" key="9">
    <source>
        <dbReference type="EMBL" id="CCD24149.1"/>
    </source>
</evidence>
<feature type="coiled-coil region" evidence="5">
    <location>
        <begin position="189"/>
        <end position="223"/>
    </location>
</feature>
<keyword evidence="5" id="KW-0175">Coiled coil</keyword>
<dbReference type="InterPro" id="IPR044865">
    <property type="entry name" value="MRH_dom"/>
</dbReference>
<evidence type="ECO:0000256" key="7">
    <source>
        <dbReference type="SAM" id="SignalP"/>
    </source>
</evidence>
<dbReference type="EMBL" id="HE580269">
    <property type="protein sequence ID" value="CCD24149.1"/>
    <property type="molecule type" value="Genomic_DNA"/>
</dbReference>
<dbReference type="GeneID" id="11496621"/>
<sequence length="707" mass="80969">MKLSPTSSFLTISLILSVVIVKGTKILGISPNLEKLYENNRVISTNKWKCLNNPEIEINWDQINDNICDCPDGSDEPGTFACNLESSSSSSLFYCENDGFIPRFISKSKVMDGVCDCCDCSDEALLPSSIPLSKTSICPDLKDEFDKLLSIELENYSNSKDKLLKLFKKYDMDFTSLDQTKDMGNQNGNENGLLEKEKLIAELNKLEADSIRHNNLLSQEKENYLNKLQLNNPILYDFEQKINSKLLIELTNSTMIQIIQVSSAFNDIMKILDELTLSYSNSMNDRVVNNNVDKYFDLSRSIQMNKINANPESDEDLRVQFLKYFEDELPNLIEFKKIENDVKYNVNKAAFVKGLIRGKAEYTETLFNLINQFSEIMIDITENYNVNFQDQGVKIAVDSFKNYLTKYESTLGLKRIEMPKNLEDEFDKLINFLEKALPVLFHSNNDDDDDKNNEANEYSHLLNNGDANNGQIVDTSDLLSLKKQIKSHEKKIMKLQANTLKKKELLAKLEQRLIRSTMHEEKEKEKEMNAMDQTLLDILNDLMIKIGSDKIIDTVLDNYKYEVTINPKLPGSIFQSEMKNDKNVVKIGELQSVKLDKKLNLQKYIEHLKIVYPESSLISHLMNETTTKKGDLEIDYLFGNLPDINNGLVLEYGNGQQCWNGPKRSASLFIKCGTEFELHNVYEATKCRYVFDASGPIGCYPNFEYSP</sequence>
<organism evidence="9 10">
    <name type="scientific">Naumovozyma dairenensis (strain ATCC 10597 / BCRC 20456 / CBS 421 / NBRC 0211 / NRRL Y-12639)</name>
    <name type="common">Saccharomyces dairenensis</name>
    <dbReference type="NCBI Taxonomy" id="1071378"/>
    <lineage>
        <taxon>Eukaryota</taxon>
        <taxon>Fungi</taxon>
        <taxon>Dikarya</taxon>
        <taxon>Ascomycota</taxon>
        <taxon>Saccharomycotina</taxon>
        <taxon>Saccharomycetes</taxon>
        <taxon>Saccharomycetales</taxon>
        <taxon>Saccharomycetaceae</taxon>
        <taxon>Naumovozyma</taxon>
    </lineage>
</organism>
<dbReference type="InterPro" id="IPR002172">
    <property type="entry name" value="LDrepeatLR_classA_rpt"/>
</dbReference>
<evidence type="ECO:0000256" key="2">
    <source>
        <dbReference type="ARBA" id="ARBA00022729"/>
    </source>
</evidence>
<feature type="coiled-coil region" evidence="5">
    <location>
        <begin position="478"/>
        <end position="512"/>
    </location>
</feature>
<evidence type="ECO:0000256" key="6">
    <source>
        <dbReference type="SAM" id="MobiDB-lite"/>
    </source>
</evidence>
<dbReference type="GO" id="GO:0006491">
    <property type="term" value="P:N-glycan processing"/>
    <property type="evidence" value="ECO:0007669"/>
    <property type="project" value="EnsemblFungi"/>
</dbReference>
<dbReference type="Pfam" id="PF13015">
    <property type="entry name" value="PRKCSH_1"/>
    <property type="match status" value="1"/>
</dbReference>
<evidence type="ECO:0000256" key="1">
    <source>
        <dbReference type="ARBA" id="ARBA00022387"/>
    </source>
</evidence>
<dbReference type="STRING" id="1071378.G0W8N8"/>
<dbReference type="InterPro" id="IPR028146">
    <property type="entry name" value="PRKCSH_N"/>
</dbReference>
<evidence type="ECO:0000256" key="5">
    <source>
        <dbReference type="SAM" id="Coils"/>
    </source>
</evidence>
<dbReference type="eggNOG" id="KOG2397">
    <property type="taxonomic scope" value="Eukaryota"/>
</dbReference>
<dbReference type="SUPFAM" id="SSF50911">
    <property type="entry name" value="Mannose 6-phosphate receptor domain"/>
    <property type="match status" value="1"/>
</dbReference>
<feature type="domain" description="MRH" evidence="8">
    <location>
        <begin position="580"/>
        <end position="701"/>
    </location>
</feature>
<dbReference type="Pfam" id="PF12999">
    <property type="entry name" value="PRKCSH-like"/>
    <property type="match status" value="1"/>
</dbReference>
<dbReference type="PANTHER" id="PTHR12630:SF1">
    <property type="entry name" value="GLUCOSIDASE 2 SUBUNIT BETA"/>
    <property type="match status" value="1"/>
</dbReference>
<dbReference type="Proteomes" id="UP000000689">
    <property type="component" value="Chromosome 3"/>
</dbReference>
<dbReference type="AlphaFoldDB" id="G0W8N8"/>
<dbReference type="OMA" id="CCDCSDE"/>
<keyword evidence="4" id="KW-1015">Disulfide bond</keyword>
<dbReference type="GO" id="GO:0017177">
    <property type="term" value="C:glucosidase II complex"/>
    <property type="evidence" value="ECO:0007669"/>
    <property type="project" value="EnsemblFungi"/>
</dbReference>
<dbReference type="InterPro" id="IPR009011">
    <property type="entry name" value="Man6P_isomerase_rcpt-bd_dom_sf"/>
</dbReference>
<proteinExistence type="predicted"/>
<feature type="chain" id="PRO_5003410823" description="Glucosidase 2 subunit beta" evidence="7">
    <location>
        <begin position="24"/>
        <end position="707"/>
    </location>
</feature>
<dbReference type="Gene3D" id="2.70.130.10">
    <property type="entry name" value="Mannose-6-phosphate receptor binding domain"/>
    <property type="match status" value="1"/>
</dbReference>
<dbReference type="HOGENOM" id="CLU_419754_0_0_1"/>
<dbReference type="InterPro" id="IPR039794">
    <property type="entry name" value="Gtb1-like"/>
</dbReference>
<evidence type="ECO:0000313" key="10">
    <source>
        <dbReference type="Proteomes" id="UP000000689"/>
    </source>
</evidence>
<evidence type="ECO:0000259" key="8">
    <source>
        <dbReference type="PROSITE" id="PS51914"/>
    </source>
</evidence>
<dbReference type="KEGG" id="ndi:NDAI_0C04900"/>
<evidence type="ECO:0000256" key="3">
    <source>
        <dbReference type="ARBA" id="ARBA00022824"/>
    </source>
</evidence>